<dbReference type="EMBL" id="JAJAUY010000158">
    <property type="protein sequence ID" value="MCB5182910.1"/>
    <property type="molecule type" value="Genomic_DNA"/>
</dbReference>
<dbReference type="Pfam" id="PF08239">
    <property type="entry name" value="SH3_3"/>
    <property type="match status" value="1"/>
</dbReference>
<keyword evidence="3" id="KW-1185">Reference proteome</keyword>
<sequence>MVSPGQGLGIRSGPGTGYARNGKLATNAVVEVQCKVKGQTVAGNALWYKLADGRGWIAARYAQNLNKVPYCS</sequence>
<evidence type="ECO:0000313" key="3">
    <source>
        <dbReference type="Proteomes" id="UP001199054"/>
    </source>
</evidence>
<name>A0ABS8BE66_9ACTN</name>
<gene>
    <name evidence="2" type="ORF">LG632_26570</name>
</gene>
<reference evidence="2 3" key="1">
    <citation type="submission" date="2021-10" db="EMBL/GenBank/DDBJ databases">
        <title>Streptomyces sp. strain SMC 277, a novel streptomycete isolated from soil.</title>
        <authorList>
            <person name="Chanama M."/>
        </authorList>
    </citation>
    <scope>NUCLEOTIDE SEQUENCE [LARGE SCALE GENOMIC DNA]</scope>
    <source>
        <strain evidence="2 3">SMC 277</strain>
    </source>
</reference>
<feature type="domain" description="SH3b" evidence="1">
    <location>
        <begin position="7"/>
        <end position="61"/>
    </location>
</feature>
<comment type="caution">
    <text evidence="2">The sequence shown here is derived from an EMBL/GenBank/DDBJ whole genome shotgun (WGS) entry which is preliminary data.</text>
</comment>
<protein>
    <submittedName>
        <fullName evidence="2">SH3 domain-containing protein</fullName>
    </submittedName>
</protein>
<evidence type="ECO:0000313" key="2">
    <source>
        <dbReference type="EMBL" id="MCB5182910.1"/>
    </source>
</evidence>
<accession>A0ABS8BE66</accession>
<dbReference type="InterPro" id="IPR003646">
    <property type="entry name" value="SH3-like_bac-type"/>
</dbReference>
<dbReference type="Proteomes" id="UP001199054">
    <property type="component" value="Unassembled WGS sequence"/>
</dbReference>
<evidence type="ECO:0000259" key="1">
    <source>
        <dbReference type="Pfam" id="PF08239"/>
    </source>
</evidence>
<organism evidence="2 3">
    <name type="scientific">Streptomyces antimicrobicus</name>
    <dbReference type="NCBI Taxonomy" id="2883108"/>
    <lineage>
        <taxon>Bacteria</taxon>
        <taxon>Bacillati</taxon>
        <taxon>Actinomycetota</taxon>
        <taxon>Actinomycetes</taxon>
        <taxon>Kitasatosporales</taxon>
        <taxon>Streptomycetaceae</taxon>
        <taxon>Streptomyces</taxon>
    </lineage>
</organism>
<proteinExistence type="predicted"/>
<dbReference type="Gene3D" id="2.30.30.40">
    <property type="entry name" value="SH3 Domains"/>
    <property type="match status" value="1"/>
</dbReference>